<feature type="compositionally biased region" description="Basic residues" evidence="3">
    <location>
        <begin position="265"/>
        <end position="282"/>
    </location>
</feature>
<comment type="similarity">
    <text evidence="2">Belongs to the prokaryotic Ku family.</text>
</comment>
<comment type="subunit">
    <text evidence="2">Homodimer. Interacts with LigD.</text>
</comment>
<dbReference type="PANTHER" id="PTHR41251">
    <property type="entry name" value="NON-HOMOLOGOUS END JOINING PROTEIN KU"/>
    <property type="match status" value="1"/>
</dbReference>
<keyword evidence="2" id="KW-0227">DNA damage</keyword>
<evidence type="ECO:0000313" key="6">
    <source>
        <dbReference type="Proteomes" id="UP001596022"/>
    </source>
</evidence>
<dbReference type="SUPFAM" id="SSF100939">
    <property type="entry name" value="SPOC domain-like"/>
    <property type="match status" value="1"/>
</dbReference>
<dbReference type="InterPro" id="IPR006164">
    <property type="entry name" value="DNA_bd_Ku70/Ku80"/>
</dbReference>
<evidence type="ECO:0000259" key="4">
    <source>
        <dbReference type="SMART" id="SM00559"/>
    </source>
</evidence>
<dbReference type="RefSeq" id="WP_376846744.1">
    <property type="nucleotide sequence ID" value="NZ_JBHSFW010000010.1"/>
</dbReference>
<reference evidence="6" key="1">
    <citation type="journal article" date="2019" name="Int. J. Syst. Evol. Microbiol.">
        <title>The Global Catalogue of Microorganisms (GCM) 10K type strain sequencing project: providing services to taxonomists for standard genome sequencing and annotation.</title>
        <authorList>
            <consortium name="The Broad Institute Genomics Platform"/>
            <consortium name="The Broad Institute Genome Sequencing Center for Infectious Disease"/>
            <person name="Wu L."/>
            <person name="Ma J."/>
        </authorList>
    </citation>
    <scope>NUCLEOTIDE SEQUENCE [LARGE SCALE GENOMIC DNA]</scope>
    <source>
        <strain evidence="6">CGMCC 1.16306</strain>
    </source>
</reference>
<feature type="compositionally biased region" description="Basic and acidic residues" evidence="3">
    <location>
        <begin position="255"/>
        <end position="264"/>
    </location>
</feature>
<keyword evidence="2" id="KW-0233">DNA recombination</keyword>
<feature type="domain" description="Ku" evidence="4">
    <location>
        <begin position="52"/>
        <end position="180"/>
    </location>
</feature>
<dbReference type="InterPro" id="IPR016194">
    <property type="entry name" value="SPOC-like_C_dom_sf"/>
</dbReference>
<keyword evidence="2" id="KW-0234">DNA repair</keyword>
<dbReference type="PANTHER" id="PTHR41251:SF1">
    <property type="entry name" value="NON-HOMOLOGOUS END JOINING PROTEIN KU"/>
    <property type="match status" value="1"/>
</dbReference>
<comment type="caution">
    <text evidence="5">The sequence shown here is derived from an EMBL/GenBank/DDBJ whole genome shotgun (WGS) entry which is preliminary data.</text>
</comment>
<proteinExistence type="inferred from homology"/>
<dbReference type="NCBIfam" id="TIGR02772">
    <property type="entry name" value="Ku_bact"/>
    <property type="match status" value="1"/>
</dbReference>
<keyword evidence="1 2" id="KW-0238">DNA-binding</keyword>
<dbReference type="Proteomes" id="UP001596022">
    <property type="component" value="Unassembled WGS sequence"/>
</dbReference>
<evidence type="ECO:0000256" key="2">
    <source>
        <dbReference type="HAMAP-Rule" id="MF_01875"/>
    </source>
</evidence>
<protein>
    <recommendedName>
        <fullName evidence="2">Non-homologous end joining protein Ku</fullName>
    </recommendedName>
</protein>
<dbReference type="Pfam" id="PF02735">
    <property type="entry name" value="Ku"/>
    <property type="match status" value="1"/>
</dbReference>
<dbReference type="Gene3D" id="2.40.290.10">
    <property type="match status" value="1"/>
</dbReference>
<evidence type="ECO:0000256" key="3">
    <source>
        <dbReference type="SAM" id="MobiDB-lite"/>
    </source>
</evidence>
<dbReference type="HAMAP" id="MF_01875">
    <property type="entry name" value="Prokaryotic_Ku"/>
    <property type="match status" value="1"/>
</dbReference>
<dbReference type="InterPro" id="IPR009187">
    <property type="entry name" value="Prok_Ku"/>
</dbReference>
<dbReference type="SMART" id="SM00559">
    <property type="entry name" value="Ku78"/>
    <property type="match status" value="1"/>
</dbReference>
<dbReference type="PIRSF" id="PIRSF006493">
    <property type="entry name" value="Prok_Ku"/>
    <property type="match status" value="1"/>
</dbReference>
<feature type="region of interest" description="Disordered" evidence="3">
    <location>
        <begin position="254"/>
        <end position="282"/>
    </location>
</feature>
<organism evidence="5 6">
    <name type="scientific">Camelliibacillus cellulosilyticus</name>
    <dbReference type="NCBI Taxonomy" id="2174486"/>
    <lineage>
        <taxon>Bacteria</taxon>
        <taxon>Bacillati</taxon>
        <taxon>Bacillota</taxon>
        <taxon>Bacilli</taxon>
        <taxon>Bacillales</taxon>
        <taxon>Sporolactobacillaceae</taxon>
        <taxon>Camelliibacillus</taxon>
    </lineage>
</organism>
<dbReference type="CDD" id="cd00789">
    <property type="entry name" value="KU_like"/>
    <property type="match status" value="1"/>
</dbReference>
<evidence type="ECO:0000313" key="5">
    <source>
        <dbReference type="EMBL" id="MFC4619654.1"/>
    </source>
</evidence>
<accession>A0ABV9GR55</accession>
<evidence type="ECO:0000256" key="1">
    <source>
        <dbReference type="ARBA" id="ARBA00023125"/>
    </source>
</evidence>
<name>A0ABV9GR55_9BACL</name>
<comment type="function">
    <text evidence="2">With LigD forms a non-homologous end joining (NHEJ) DNA repair enzyme, which repairs dsDNA breaks with reduced fidelity. Binds linear dsDNA with 5'- and 3'- overhangs but not closed circular dsDNA nor ssDNA. Recruits and stimulates the ligase activity of LigD.</text>
</comment>
<dbReference type="EMBL" id="JBHSFW010000010">
    <property type="protein sequence ID" value="MFC4619654.1"/>
    <property type="molecule type" value="Genomic_DNA"/>
</dbReference>
<sequence length="282" mass="31854">MHTMWKGSIGFGLVHIPIKLYAATESKDIRFRSLHKACHTPIRYQKYCPVCEVEVENKELIKGYEFDPGEFVSVDEDEIKALKEDAGRSVEILDFIDLNDVDPIYYNKSYFVGPSENGEKAYHLLRQAMEDTSKIGLAKLNLHSKSHLAVVRVYKNGLLLETIFYPDEVRPIEQVPGLDQLGEVDPRELDTAKQLIEQLTTAFEPEKYTNDFRESLEELLQAKIAGNDVTRPKKAPEKANIVDLLSALEASVADAPHKKATAEKRPKKKTVGAVKRKKTSAK</sequence>
<gene>
    <name evidence="2" type="primary">ku</name>
    <name evidence="5" type="ORF">ACFO4N_13105</name>
</gene>
<keyword evidence="6" id="KW-1185">Reference proteome</keyword>